<feature type="compositionally biased region" description="Basic and acidic residues" evidence="1">
    <location>
        <begin position="51"/>
        <end position="60"/>
    </location>
</feature>
<dbReference type="PROSITE" id="PS50181">
    <property type="entry name" value="FBOX"/>
    <property type="match status" value="1"/>
</dbReference>
<evidence type="ECO:0000313" key="3">
    <source>
        <dbReference type="EMBL" id="KFH40602.1"/>
    </source>
</evidence>
<sequence length="830" mass="93660">MQPGNAASTVSNASTPIRDASPSFIDHSPPTPSYQPREDRPTPSPKRCKTSHPERHHVPDLSRVSWPADRIPVEIYDIITSYLARAEVKTLRLVCREFDNKISRSFFRNVVVPFRSELYSTSSRGGAGTRQRPGSALRSNGMRIFESFGPHILRFALSLEIDEDALALPPVKPTQTAQPSFWGIYRWPHESYNRYSDLGSIEDAADETTAMTEGLRHLTSVVNLGLCCDAGLGFLIRPDPVARNAACQQPVFPTYHRRRERRPALRDDRDRSITTIADFNGVWRYRTRDCADSVRFKYAVLEKMVMNAGYPKGQADEAVRLLLETERTSLSSIDFSGHGETPSHEALLEWVWDPITNSDVCRCPPHLIPTKLTRSQKELLLELDWAHRAMIHSYVVAMINNASAGHLNSLTTLSIAKIPSSHLHILCRRDFWESFPNLTNVLLGVVADWRRISKPDASEHIEDDRVSPVEAVGKAYRLLNSFIAKQPRIESLHFEWVCGGEFAPSFAQRNMYILPAPFLEEPTDMNEDRTAINGKLLCLPHVKHFSLKNCWVSPQVFIQTVRQMGLASLEKLELESVSLSQRPVRNMPFDPLAANFVGTVPPAWPSTDNFENPPQSPSLPAEARLPEVLTWSGILEHFSPSLNIRKHADTQGGDIVSRQEIWESRIRSARGYLPDASGLAADEKRYKLRCLSLKSCGYTGAISSRMDSNEVMQAFQFQQLGHHVPSTTDLDEWQPEVQKYMQECRDWRLGRIVPSIHQEEHGRLTGVFGMTMGWRGIYSERMIQEAVADGIIHPGKGRFSGVLESTDPKPRTASLSDDESDDAWDHSRDL</sequence>
<dbReference type="EMBL" id="JPKY01000183">
    <property type="protein sequence ID" value="KFH40602.1"/>
    <property type="molecule type" value="Genomic_DNA"/>
</dbReference>
<dbReference type="InterPro" id="IPR001810">
    <property type="entry name" value="F-box_dom"/>
</dbReference>
<comment type="caution">
    <text evidence="3">The sequence shown here is derived from an EMBL/GenBank/DDBJ whole genome shotgun (WGS) entry which is preliminary data.</text>
</comment>
<gene>
    <name evidence="3" type="ORF">ACRE_087000</name>
</gene>
<evidence type="ECO:0000313" key="4">
    <source>
        <dbReference type="Proteomes" id="UP000029964"/>
    </source>
</evidence>
<proteinExistence type="predicted"/>
<dbReference type="AlphaFoldDB" id="A0A086SU20"/>
<reference evidence="4" key="1">
    <citation type="journal article" date="2014" name="Genome Announc.">
        <title>Genome sequence and annotation of Acremonium chrysogenum, producer of the beta-lactam antibiotic cephalosporin C.</title>
        <authorList>
            <person name="Terfehr D."/>
            <person name="Dahlmann T.A."/>
            <person name="Specht T."/>
            <person name="Zadra I."/>
            <person name="Kuernsteiner H."/>
            <person name="Kueck U."/>
        </authorList>
    </citation>
    <scope>NUCLEOTIDE SEQUENCE [LARGE SCALE GENOMIC DNA]</scope>
    <source>
        <strain evidence="4">ATCC 11550 / CBS 779.69 / DSM 880 / IAM 14645 / JCM 23072 / IMI 49137</strain>
    </source>
</reference>
<protein>
    <recommendedName>
        <fullName evidence="2">F-box domain-containing protein</fullName>
    </recommendedName>
</protein>
<accession>A0A086SU20</accession>
<keyword evidence="4" id="KW-1185">Reference proteome</keyword>
<dbReference type="OrthoDB" id="4194555at2759"/>
<evidence type="ECO:0000259" key="2">
    <source>
        <dbReference type="PROSITE" id="PS50181"/>
    </source>
</evidence>
<feature type="compositionally biased region" description="Polar residues" evidence="1">
    <location>
        <begin position="1"/>
        <end position="15"/>
    </location>
</feature>
<organism evidence="3 4">
    <name type="scientific">Hapsidospora chrysogenum (strain ATCC 11550 / CBS 779.69 / DSM 880 / IAM 14645 / JCM 23072 / IMI 49137)</name>
    <name type="common">Acremonium chrysogenum</name>
    <dbReference type="NCBI Taxonomy" id="857340"/>
    <lineage>
        <taxon>Eukaryota</taxon>
        <taxon>Fungi</taxon>
        <taxon>Dikarya</taxon>
        <taxon>Ascomycota</taxon>
        <taxon>Pezizomycotina</taxon>
        <taxon>Sordariomycetes</taxon>
        <taxon>Hypocreomycetidae</taxon>
        <taxon>Hypocreales</taxon>
        <taxon>Bionectriaceae</taxon>
        <taxon>Hapsidospora</taxon>
    </lineage>
</organism>
<feature type="region of interest" description="Disordered" evidence="1">
    <location>
        <begin position="1"/>
        <end position="60"/>
    </location>
</feature>
<evidence type="ECO:0000256" key="1">
    <source>
        <dbReference type="SAM" id="MobiDB-lite"/>
    </source>
</evidence>
<dbReference type="HOGENOM" id="CLU_008019_1_0_1"/>
<dbReference type="STRING" id="857340.A0A086SU20"/>
<name>A0A086SU20_HAPC1</name>
<feature type="domain" description="F-box" evidence="2">
    <location>
        <begin position="65"/>
        <end position="110"/>
    </location>
</feature>
<dbReference type="Proteomes" id="UP000029964">
    <property type="component" value="Unassembled WGS sequence"/>
</dbReference>
<feature type="region of interest" description="Disordered" evidence="1">
    <location>
        <begin position="799"/>
        <end position="830"/>
    </location>
</feature>